<keyword evidence="2 5" id="KW-0645">Protease</keyword>
<keyword evidence="9" id="KW-1185">Reference proteome</keyword>
<dbReference type="CDD" id="cd06782">
    <property type="entry name" value="cpPDZ_CPP-like"/>
    <property type="match status" value="1"/>
</dbReference>
<feature type="domain" description="PDZ" evidence="7">
    <location>
        <begin position="89"/>
        <end position="155"/>
    </location>
</feature>
<proteinExistence type="inferred from homology"/>
<reference evidence="8 9" key="1">
    <citation type="journal article" date="2003" name="Proc. Natl. Acad. Sci. U.S.A.">
        <title>Complete genome sequence and analysis of Wolinella succinogenes.</title>
        <authorList>
            <person name="Baar C."/>
            <person name="Eppinger M."/>
            <person name="Raddatz G."/>
            <person name="Simon JM."/>
            <person name="Lanz C."/>
            <person name="Klimmek O."/>
            <person name="Nandakumar R."/>
            <person name="Gross R."/>
            <person name="Rosinus A."/>
            <person name="Keller H."/>
            <person name="Jagtap P."/>
            <person name="Linke B."/>
            <person name="Meyer F."/>
            <person name="Lederer H."/>
            <person name="Schuster S.C."/>
        </authorList>
    </citation>
    <scope>NUCLEOTIDE SEQUENCE [LARGE SCALE GENOMIC DNA]</scope>
    <source>
        <strain evidence="9">ATCC 29543 / DSM 1740 / CCUG 13145 / JCM 31913 / LMG 7466 / NCTC 11488 / FDC 602W</strain>
    </source>
</reference>
<dbReference type="InterPro" id="IPR001478">
    <property type="entry name" value="PDZ"/>
</dbReference>
<dbReference type="HOGENOM" id="CLU_017295_1_0_7"/>
<evidence type="ECO:0000313" key="8">
    <source>
        <dbReference type="EMBL" id="CAE09739.1"/>
    </source>
</evidence>
<evidence type="ECO:0000256" key="5">
    <source>
        <dbReference type="RuleBase" id="RU004404"/>
    </source>
</evidence>
<dbReference type="InterPro" id="IPR041489">
    <property type="entry name" value="PDZ_6"/>
</dbReference>
<dbReference type="Proteomes" id="UP000000422">
    <property type="component" value="Chromosome"/>
</dbReference>
<dbReference type="InterPro" id="IPR036034">
    <property type="entry name" value="PDZ_sf"/>
</dbReference>
<dbReference type="GO" id="GO:0004175">
    <property type="term" value="F:endopeptidase activity"/>
    <property type="evidence" value="ECO:0007669"/>
    <property type="project" value="TreeGrafter"/>
</dbReference>
<dbReference type="Gene3D" id="3.30.750.44">
    <property type="match status" value="1"/>
</dbReference>
<dbReference type="SMART" id="SM00228">
    <property type="entry name" value="PDZ"/>
    <property type="match status" value="1"/>
</dbReference>
<dbReference type="SMART" id="SM00245">
    <property type="entry name" value="TSPc"/>
    <property type="match status" value="1"/>
</dbReference>
<keyword evidence="3 5" id="KW-0378">Hydrolase</keyword>
<dbReference type="FunFam" id="3.90.226.10:FF:000029">
    <property type="entry name" value="Peptidase, S41 family"/>
    <property type="match status" value="1"/>
</dbReference>
<dbReference type="GO" id="GO:0008236">
    <property type="term" value="F:serine-type peptidase activity"/>
    <property type="evidence" value="ECO:0007669"/>
    <property type="project" value="UniProtKB-KW"/>
</dbReference>
<name>Q7MSB3_WOLSU</name>
<dbReference type="PANTHER" id="PTHR32060">
    <property type="entry name" value="TAIL-SPECIFIC PROTEASE"/>
    <property type="match status" value="1"/>
</dbReference>
<evidence type="ECO:0000256" key="1">
    <source>
        <dbReference type="ARBA" id="ARBA00009179"/>
    </source>
</evidence>
<dbReference type="AlphaFoldDB" id="Q7MSB3"/>
<dbReference type="GO" id="GO:0030288">
    <property type="term" value="C:outer membrane-bounded periplasmic space"/>
    <property type="evidence" value="ECO:0007669"/>
    <property type="project" value="TreeGrafter"/>
</dbReference>
<dbReference type="CDD" id="cd07560">
    <property type="entry name" value="Peptidase_S41_CPP"/>
    <property type="match status" value="1"/>
</dbReference>
<organism evidence="9">
    <name type="scientific">Wolinella succinogenes (strain ATCC 29543 / DSM 1740 / CCUG 13145 / JCM 31913 / LMG 7466 / NCTC 11488 / FDC 602W)</name>
    <name type="common">Vibrio succinogenes</name>
    <dbReference type="NCBI Taxonomy" id="273121"/>
    <lineage>
        <taxon>Bacteria</taxon>
        <taxon>Pseudomonadati</taxon>
        <taxon>Campylobacterota</taxon>
        <taxon>Epsilonproteobacteria</taxon>
        <taxon>Campylobacterales</taxon>
        <taxon>Helicobacteraceae</taxon>
        <taxon>Wolinella</taxon>
    </lineage>
</organism>
<dbReference type="KEGG" id="wsu:WS0608"/>
<dbReference type="Gene3D" id="2.30.42.10">
    <property type="match status" value="1"/>
</dbReference>
<dbReference type="InterPro" id="IPR005151">
    <property type="entry name" value="Tail-specific_protease"/>
</dbReference>
<feature type="signal peptide" evidence="6">
    <location>
        <begin position="1"/>
        <end position="27"/>
    </location>
</feature>
<evidence type="ECO:0000259" key="7">
    <source>
        <dbReference type="PROSITE" id="PS50106"/>
    </source>
</evidence>
<dbReference type="FunFam" id="2.30.42.10:FF:000063">
    <property type="entry name" value="Peptidase, S41 family"/>
    <property type="match status" value="1"/>
</dbReference>
<accession>Q7MSB3</accession>
<dbReference type="Pfam" id="PF17820">
    <property type="entry name" value="PDZ_6"/>
    <property type="match status" value="1"/>
</dbReference>
<dbReference type="GO" id="GO:0007165">
    <property type="term" value="P:signal transduction"/>
    <property type="evidence" value="ECO:0007669"/>
    <property type="project" value="TreeGrafter"/>
</dbReference>
<evidence type="ECO:0000256" key="3">
    <source>
        <dbReference type="ARBA" id="ARBA00022801"/>
    </source>
</evidence>
<evidence type="ECO:0000256" key="4">
    <source>
        <dbReference type="ARBA" id="ARBA00022825"/>
    </source>
</evidence>
<dbReference type="NCBIfam" id="TIGR00225">
    <property type="entry name" value="prc"/>
    <property type="match status" value="1"/>
</dbReference>
<dbReference type="GO" id="GO:0006508">
    <property type="term" value="P:proteolysis"/>
    <property type="evidence" value="ECO:0007669"/>
    <property type="project" value="UniProtKB-KW"/>
</dbReference>
<sequence>MSKTKYALTGFGATVLSLSLLFSSSFAQSPSESQSRLEAYNKLRKVIGTVENYYVDEVTINEIINKAIDGLLSNLDAHSSYLNEKKYEELKVQTDGEFGGVGITISMKDGALTIISPIEDTPGDKAGLKSGDIILKIDDKSTLNMTIDDAINLMRGKPKTKVKLTIVRKNEPKPFVVDIIRDVIKVESVYAKRIENSEMLYVRVTSFDKKVGKRVAEELKKASWAKGVVLDLRNNPGGLLNQAVELTDLFINEGVIVSQKGRISSEDAEFKASKNSPFAQIPLAVLINNGSASASEIVAGALQDHKRAILVGENTFGKGSVQVVLPLDKNEGLRLTIARYYLPSGRTIQALGITPDLIVHPGVAPREKKDDFSIKESELKQHLENELEKIGDKKEVKKEVKSDEDNKSVISEENLWNDIQLKSAMDALKTWSIINPAKK</sequence>
<dbReference type="MEROPS" id="S41.004"/>
<dbReference type="SUPFAM" id="SSF52096">
    <property type="entry name" value="ClpP/crotonase"/>
    <property type="match status" value="1"/>
</dbReference>
<dbReference type="InterPro" id="IPR029045">
    <property type="entry name" value="ClpP/crotonase-like_dom_sf"/>
</dbReference>
<dbReference type="RefSeq" id="WP_011138539.1">
    <property type="nucleotide sequence ID" value="NC_005090.1"/>
</dbReference>
<comment type="similarity">
    <text evidence="1 5">Belongs to the peptidase S41A family.</text>
</comment>
<evidence type="ECO:0000256" key="6">
    <source>
        <dbReference type="SAM" id="SignalP"/>
    </source>
</evidence>
<dbReference type="EMBL" id="BX571658">
    <property type="protein sequence ID" value="CAE09739.1"/>
    <property type="molecule type" value="Genomic_DNA"/>
</dbReference>
<dbReference type="STRING" id="273121.WS0608"/>
<dbReference type="InterPro" id="IPR004447">
    <property type="entry name" value="Peptidase_S41A"/>
</dbReference>
<evidence type="ECO:0000256" key="2">
    <source>
        <dbReference type="ARBA" id="ARBA00022670"/>
    </source>
</evidence>
<dbReference type="eggNOG" id="COG0793">
    <property type="taxonomic scope" value="Bacteria"/>
</dbReference>
<dbReference type="Gene3D" id="3.90.226.10">
    <property type="entry name" value="2-enoyl-CoA Hydratase, Chain A, domain 1"/>
    <property type="match status" value="1"/>
</dbReference>
<dbReference type="Pfam" id="PF03572">
    <property type="entry name" value="Peptidase_S41"/>
    <property type="match status" value="1"/>
</dbReference>
<dbReference type="PROSITE" id="PS50106">
    <property type="entry name" value="PDZ"/>
    <property type="match status" value="1"/>
</dbReference>
<keyword evidence="6" id="KW-0732">Signal</keyword>
<protein>
    <submittedName>
        <fullName evidence="8">PROTEASE</fullName>
    </submittedName>
</protein>
<evidence type="ECO:0000313" key="9">
    <source>
        <dbReference type="Proteomes" id="UP000000422"/>
    </source>
</evidence>
<dbReference type="SUPFAM" id="SSF50156">
    <property type="entry name" value="PDZ domain-like"/>
    <property type="match status" value="1"/>
</dbReference>
<keyword evidence="4 5" id="KW-0720">Serine protease</keyword>
<dbReference type="PANTHER" id="PTHR32060:SF30">
    <property type="entry name" value="CARBOXY-TERMINAL PROCESSING PROTEASE CTPA"/>
    <property type="match status" value="1"/>
</dbReference>
<gene>
    <name evidence="8" type="ordered locus">WS0608</name>
</gene>
<feature type="chain" id="PRO_5004288850" evidence="6">
    <location>
        <begin position="28"/>
        <end position="439"/>
    </location>
</feature>